<dbReference type="Gene3D" id="1.50.10.100">
    <property type="entry name" value="Chondroitin AC/alginate lyase"/>
    <property type="match status" value="1"/>
</dbReference>
<dbReference type="InterPro" id="IPR008929">
    <property type="entry name" value="Chondroitin_lyas"/>
</dbReference>
<evidence type="ECO:0000313" key="7">
    <source>
        <dbReference type="EMBL" id="PQJ11003.1"/>
    </source>
</evidence>
<dbReference type="OrthoDB" id="7335480at2"/>
<reference evidence="7 8" key="1">
    <citation type="submission" date="2018-01" db="EMBL/GenBank/DDBJ databases">
        <title>A novel member of the phylum Bacteroidetes isolated from glacier ice.</title>
        <authorList>
            <person name="Liu Q."/>
            <person name="Xin Y.-H."/>
        </authorList>
    </citation>
    <scope>NUCLEOTIDE SEQUENCE [LARGE SCALE GENOMIC DNA]</scope>
    <source>
        <strain evidence="7 8">RB1R16</strain>
    </source>
</reference>
<evidence type="ECO:0000259" key="6">
    <source>
        <dbReference type="Pfam" id="PF16889"/>
    </source>
</evidence>
<keyword evidence="8" id="KW-1185">Reference proteome</keyword>
<feature type="domain" description="Heparin-sulfate lyase N-terminal" evidence="6">
    <location>
        <begin position="111"/>
        <end position="317"/>
    </location>
</feature>
<dbReference type="InterPro" id="IPR012480">
    <property type="entry name" value="Hepar_II_III_C"/>
</dbReference>
<comment type="caution">
    <text evidence="7">The sequence shown here is derived from an EMBL/GenBank/DDBJ whole genome shotgun (WGS) entry which is preliminary data.</text>
</comment>
<dbReference type="GO" id="GO:0016829">
    <property type="term" value="F:lyase activity"/>
    <property type="evidence" value="ECO:0007669"/>
    <property type="project" value="UniProtKB-KW"/>
</dbReference>
<evidence type="ECO:0000256" key="4">
    <source>
        <dbReference type="ARBA" id="ARBA00023239"/>
    </source>
</evidence>
<dbReference type="SUPFAM" id="SSF48230">
    <property type="entry name" value="Chondroitin AC/alginate lyase"/>
    <property type="match status" value="1"/>
</dbReference>
<dbReference type="EMBL" id="PPSL01000003">
    <property type="protein sequence ID" value="PQJ11003.1"/>
    <property type="molecule type" value="Genomic_DNA"/>
</dbReference>
<protein>
    <submittedName>
        <fullName evidence="7">Heparinase</fullName>
    </submittedName>
</protein>
<dbReference type="Pfam" id="PF16889">
    <property type="entry name" value="Hepar_II_III_N"/>
    <property type="match status" value="1"/>
</dbReference>
<gene>
    <name evidence="7" type="ORF">CJD36_013625</name>
</gene>
<organism evidence="7 8">
    <name type="scientific">Flavipsychrobacter stenotrophus</name>
    <dbReference type="NCBI Taxonomy" id="2077091"/>
    <lineage>
        <taxon>Bacteria</taxon>
        <taxon>Pseudomonadati</taxon>
        <taxon>Bacteroidota</taxon>
        <taxon>Chitinophagia</taxon>
        <taxon>Chitinophagales</taxon>
        <taxon>Chitinophagaceae</taxon>
        <taxon>Flavipsychrobacter</taxon>
    </lineage>
</organism>
<dbReference type="Pfam" id="PF07940">
    <property type="entry name" value="Hepar_II_III_C"/>
    <property type="match status" value="1"/>
</dbReference>
<comment type="subcellular location">
    <subcellularLocation>
        <location evidence="1">Periplasm</location>
    </subcellularLocation>
</comment>
<dbReference type="AlphaFoldDB" id="A0A2S7SVR9"/>
<keyword evidence="4" id="KW-0456">Lyase</keyword>
<feature type="domain" description="Heparinase II/III-like C-terminal" evidence="5">
    <location>
        <begin position="410"/>
        <end position="617"/>
    </location>
</feature>
<evidence type="ECO:0000313" key="8">
    <source>
        <dbReference type="Proteomes" id="UP000239872"/>
    </source>
</evidence>
<sequence>MAGKIGKIVNFLGNMGPRYVAFRVSHLLQSKSGLFKKKFPAAPAFQQYLTLSDWKKQPVKFFFDSKESLSFPRTPDKELKDRYEQLKDGKLLMFNSILADLGKDYDWVTNYDSGYKYDINKHWTEISDYSKEAGDIKFVWEKSRFSYIYDIIRYDYHFNEDCSTMVFADILSWIKSNPVNCGPNYRCSQEMSLRVLNWTFALHYYQNSPNLTKEIFGQIQYAIYWHVHHVYHNINFSRIAVRNNHAITETLTLYIAGLLYPTLPGADTWKKKGKAWFEEEIAYQVYDDGTFLQYAMNYHRVVMQLMTWAISIADLNKERFSDIVYQRAKRSFLFLRTCMIEENGYLPNYGANDGALFFRLSSTDYRDYRPQLQALALAVGTELKFNDHNEDAHWYGIFENARKTWQPADGIHSFPKGGYYVIREPQTLTFIKCGSYKDRPQQADALHLDIWYKGENILPDAGSYKYNTDAETIRYFSGTASHNTVMLDDKDQMLKGGHFIWFYWTQATKAALTEDTTSYTFDGAVNAFIYLDKGIEHRRTVVKKKGSPEWEIRDEIVNKPAGMKMRQLWHMLPANTKKIKIVTKDTDNKELKPEQGKGWYSSRYGEKEASVEYVYSTDKSVLNTTIKM</sequence>
<dbReference type="Proteomes" id="UP000239872">
    <property type="component" value="Unassembled WGS sequence"/>
</dbReference>
<keyword evidence="3" id="KW-0574">Periplasm</keyword>
<accession>A0A2S7SVR9</accession>
<name>A0A2S7SVR9_9BACT</name>
<evidence type="ECO:0000256" key="2">
    <source>
        <dbReference type="ARBA" id="ARBA00022729"/>
    </source>
</evidence>
<dbReference type="InterPro" id="IPR031680">
    <property type="entry name" value="Hepar_II_III_N"/>
</dbReference>
<keyword evidence="2" id="KW-0732">Signal</keyword>
<dbReference type="Gene3D" id="2.70.98.70">
    <property type="match status" value="1"/>
</dbReference>
<dbReference type="PANTHER" id="PTHR39210">
    <property type="entry name" value="HEPARIN-SULFATE LYASE"/>
    <property type="match status" value="1"/>
</dbReference>
<dbReference type="RefSeq" id="WP_105039731.1">
    <property type="nucleotide sequence ID" value="NZ_PPSL01000003.1"/>
</dbReference>
<dbReference type="GO" id="GO:0042597">
    <property type="term" value="C:periplasmic space"/>
    <property type="evidence" value="ECO:0007669"/>
    <property type="project" value="UniProtKB-SubCell"/>
</dbReference>
<dbReference type="PANTHER" id="PTHR39210:SF1">
    <property type="entry name" value="HEPARIN-SULFATE LYASE"/>
    <property type="match status" value="1"/>
</dbReference>
<evidence type="ECO:0000256" key="3">
    <source>
        <dbReference type="ARBA" id="ARBA00022764"/>
    </source>
</evidence>
<evidence type="ECO:0000256" key="1">
    <source>
        <dbReference type="ARBA" id="ARBA00004418"/>
    </source>
</evidence>
<proteinExistence type="predicted"/>
<evidence type="ECO:0000259" key="5">
    <source>
        <dbReference type="Pfam" id="PF07940"/>
    </source>
</evidence>